<dbReference type="GO" id="GO:0071555">
    <property type="term" value="P:cell wall organization"/>
    <property type="evidence" value="ECO:0007669"/>
    <property type="project" value="TreeGrafter"/>
</dbReference>
<dbReference type="GO" id="GO:0008800">
    <property type="term" value="F:beta-lactamase activity"/>
    <property type="evidence" value="ECO:0007669"/>
    <property type="project" value="UniProtKB-UniRule"/>
</dbReference>
<dbReference type="Pfam" id="PF00905">
    <property type="entry name" value="Transpeptidase"/>
    <property type="match status" value="1"/>
</dbReference>
<dbReference type="AlphaFoldDB" id="A0AAT9G8S5"/>
<dbReference type="NCBIfam" id="NF000270">
    <property type="entry name" value="bla_class_D_alt"/>
    <property type="match status" value="1"/>
</dbReference>
<keyword evidence="4 9" id="KW-0732">Signal</keyword>
<dbReference type="GO" id="GO:0017001">
    <property type="term" value="P:antibiotic catabolic process"/>
    <property type="evidence" value="ECO:0007669"/>
    <property type="project" value="InterPro"/>
</dbReference>
<evidence type="ECO:0000256" key="6">
    <source>
        <dbReference type="ARBA" id="ARBA00023251"/>
    </source>
</evidence>
<dbReference type="GO" id="GO:0008658">
    <property type="term" value="F:penicillin binding"/>
    <property type="evidence" value="ECO:0007669"/>
    <property type="project" value="InterPro"/>
</dbReference>
<evidence type="ECO:0000256" key="9">
    <source>
        <dbReference type="SAM" id="SignalP"/>
    </source>
</evidence>
<evidence type="ECO:0000256" key="7">
    <source>
        <dbReference type="PIRSR" id="PIRSR602137-50"/>
    </source>
</evidence>
<dbReference type="GO" id="GO:0046677">
    <property type="term" value="P:response to antibiotic"/>
    <property type="evidence" value="ECO:0007669"/>
    <property type="project" value="UniProtKB-UniRule"/>
</dbReference>
<comment type="catalytic activity">
    <reaction evidence="1 8">
        <text>a beta-lactam + H2O = a substituted beta-amino acid</text>
        <dbReference type="Rhea" id="RHEA:20401"/>
        <dbReference type="ChEBI" id="CHEBI:15377"/>
        <dbReference type="ChEBI" id="CHEBI:35627"/>
        <dbReference type="ChEBI" id="CHEBI:140347"/>
        <dbReference type="EC" id="3.5.2.6"/>
    </reaction>
</comment>
<evidence type="ECO:0000256" key="3">
    <source>
        <dbReference type="ARBA" id="ARBA00012865"/>
    </source>
</evidence>
<organism evidence="11">
    <name type="scientific">Candidatus Tisiphia endosymbiont of Sergentomyia squamirostris</name>
    <dbReference type="NCBI Taxonomy" id="3113639"/>
    <lineage>
        <taxon>Bacteria</taxon>
        <taxon>Pseudomonadati</taxon>
        <taxon>Pseudomonadota</taxon>
        <taxon>Alphaproteobacteria</taxon>
        <taxon>Rickettsiales</taxon>
        <taxon>Rickettsiaceae</taxon>
        <taxon>Rickettsieae</taxon>
        <taxon>Candidatus Tisiphia</taxon>
    </lineage>
</organism>
<feature type="modified residue" description="N6-carboxylysine" evidence="7">
    <location>
        <position position="51"/>
    </location>
</feature>
<feature type="domain" description="Penicillin-binding protein transpeptidase" evidence="10">
    <location>
        <begin position="38"/>
        <end position="253"/>
    </location>
</feature>
<keyword evidence="5 8" id="KW-0378">Hydrolase</keyword>
<reference evidence="11" key="1">
    <citation type="submission" date="2024-01" db="EMBL/GenBank/DDBJ databases">
        <title>Sequencing the genomes of a sandfly, Sergentomyia squamirostris, and its two endosymbionts.</title>
        <authorList>
            <person name="Itokawa K."/>
            <person name="Sanjoba C."/>
        </authorList>
    </citation>
    <scope>NUCLEOTIDE SEQUENCE</scope>
    <source>
        <strain evidence="11">RiSSQ</strain>
    </source>
</reference>
<feature type="signal peptide" evidence="9">
    <location>
        <begin position="1"/>
        <end position="20"/>
    </location>
</feature>
<dbReference type="EC" id="3.5.2.6" evidence="3 8"/>
<evidence type="ECO:0000256" key="8">
    <source>
        <dbReference type="RuleBase" id="RU361140"/>
    </source>
</evidence>
<evidence type="ECO:0000256" key="1">
    <source>
        <dbReference type="ARBA" id="ARBA00001526"/>
    </source>
</evidence>
<dbReference type="PANTHER" id="PTHR30627">
    <property type="entry name" value="PEPTIDOGLYCAN D,D-TRANSPEPTIDASE"/>
    <property type="match status" value="1"/>
</dbReference>
<dbReference type="PROSITE" id="PS00337">
    <property type="entry name" value="BETA_LACTAMASE_D"/>
    <property type="match status" value="1"/>
</dbReference>
<keyword evidence="6 8" id="KW-0046">Antibiotic resistance</keyword>
<dbReference type="InterPro" id="IPR001460">
    <property type="entry name" value="PCN-bd_Tpept"/>
</dbReference>
<name>A0AAT9G8S5_9RICK</name>
<evidence type="ECO:0000256" key="2">
    <source>
        <dbReference type="ARBA" id="ARBA00007898"/>
    </source>
</evidence>
<dbReference type="GO" id="GO:0005886">
    <property type="term" value="C:plasma membrane"/>
    <property type="evidence" value="ECO:0007669"/>
    <property type="project" value="TreeGrafter"/>
</dbReference>
<evidence type="ECO:0000256" key="4">
    <source>
        <dbReference type="ARBA" id="ARBA00022729"/>
    </source>
</evidence>
<dbReference type="SUPFAM" id="SSF56601">
    <property type="entry name" value="beta-lactamase/transpeptidase-like"/>
    <property type="match status" value="1"/>
</dbReference>
<dbReference type="InterPro" id="IPR012338">
    <property type="entry name" value="Beta-lactam/transpept-like"/>
</dbReference>
<accession>A0AAT9G8S5</accession>
<evidence type="ECO:0000256" key="5">
    <source>
        <dbReference type="ARBA" id="ARBA00022801"/>
    </source>
</evidence>
<dbReference type="InterPro" id="IPR002137">
    <property type="entry name" value="Beta-lactam_class-D_AS"/>
</dbReference>
<dbReference type="EMBL" id="AP029170">
    <property type="protein sequence ID" value="BFD46238.1"/>
    <property type="molecule type" value="Genomic_DNA"/>
</dbReference>
<gene>
    <name evidence="11" type="primary">blaOXA</name>
    <name evidence="11" type="ORF">DMENIID0002_08840</name>
</gene>
<feature type="chain" id="PRO_5043736824" description="Beta-lactamase" evidence="9">
    <location>
        <begin position="21"/>
        <end position="262"/>
    </location>
</feature>
<feature type="active site" description="Acyl-ester intermediate" evidence="7">
    <location>
        <position position="48"/>
    </location>
</feature>
<sequence length="262" mass="30147">MKKLILYLSIGLLFNTSSLADTKCFLAKENDKIIKQEGDCTLRYAPCSTFKIAISLMGYEEGLLVDETHPKLPFKEGYVDWLDRWKQPHNPTTWMQNSCVWYSQILTQKLGMNKFKDYVIKFNYGNQDVSGDKGKNNGLTNSWLSSSLEISPEEQVVFLQNLIDNKLPISLKSHEMTKNILFVEELPSGWKLYGKTGNGSQLNKNRTKKLDLQQGWFVGWIQRDNRTIVFVNHIADDSKQDTYASLRAKAEAKEKLLHLIKD</sequence>
<proteinExistence type="inferred from homology"/>
<comment type="similarity">
    <text evidence="2 8">Belongs to the class-D beta-lactamase family.</text>
</comment>
<evidence type="ECO:0000259" key="10">
    <source>
        <dbReference type="Pfam" id="PF00905"/>
    </source>
</evidence>
<dbReference type="InterPro" id="IPR050515">
    <property type="entry name" value="Beta-lactam/transpept"/>
</dbReference>
<protein>
    <recommendedName>
        <fullName evidence="3 8">Beta-lactamase</fullName>
        <ecNumber evidence="3 8">3.5.2.6</ecNumber>
    </recommendedName>
</protein>
<dbReference type="Gene3D" id="3.40.710.10">
    <property type="entry name" value="DD-peptidase/beta-lactamase superfamily"/>
    <property type="match status" value="1"/>
</dbReference>
<dbReference type="PANTHER" id="PTHR30627:SF6">
    <property type="entry name" value="BETA-LACTAMASE YBXI-RELATED"/>
    <property type="match status" value="1"/>
</dbReference>
<evidence type="ECO:0000313" key="11">
    <source>
        <dbReference type="EMBL" id="BFD46238.1"/>
    </source>
</evidence>